<evidence type="ECO:0000256" key="11">
    <source>
        <dbReference type="ARBA" id="ARBA00023235"/>
    </source>
</evidence>
<feature type="binding site" evidence="18">
    <location>
        <position position="126"/>
    </location>
    <ligand>
        <name>K(+)</name>
        <dbReference type="ChEBI" id="CHEBI:29103"/>
    </ligand>
</feature>
<dbReference type="GO" id="GO:0046496">
    <property type="term" value="P:nicotinamide nucleotide metabolic process"/>
    <property type="evidence" value="ECO:0007669"/>
    <property type="project" value="UniProtKB-UniRule"/>
</dbReference>
<comment type="catalytic activity">
    <reaction evidence="16 17 19">
        <text>(6S)-NADPHX + ADP = AMP + phosphate + NADPH + H(+)</text>
        <dbReference type="Rhea" id="RHEA:32235"/>
        <dbReference type="ChEBI" id="CHEBI:15378"/>
        <dbReference type="ChEBI" id="CHEBI:43474"/>
        <dbReference type="ChEBI" id="CHEBI:57783"/>
        <dbReference type="ChEBI" id="CHEBI:64076"/>
        <dbReference type="ChEBI" id="CHEBI:456215"/>
        <dbReference type="ChEBI" id="CHEBI:456216"/>
        <dbReference type="EC" id="4.2.1.136"/>
    </reaction>
</comment>
<keyword evidence="7 17" id="KW-0067">ATP-binding</keyword>
<evidence type="ECO:0000313" key="22">
    <source>
        <dbReference type="EMBL" id="GLW65662.1"/>
    </source>
</evidence>
<comment type="catalytic activity">
    <reaction evidence="2 18 19">
        <text>(6R)-NADPHX = (6S)-NADPHX</text>
        <dbReference type="Rhea" id="RHEA:32227"/>
        <dbReference type="ChEBI" id="CHEBI:64076"/>
        <dbReference type="ChEBI" id="CHEBI:64077"/>
        <dbReference type="EC" id="5.1.99.6"/>
    </reaction>
</comment>
<feature type="binding site" evidence="18">
    <location>
        <position position="59"/>
    </location>
    <ligand>
        <name>K(+)</name>
        <dbReference type="ChEBI" id="CHEBI:29103"/>
    </ligand>
</feature>
<keyword evidence="23" id="KW-1185">Reference proteome</keyword>
<evidence type="ECO:0000256" key="6">
    <source>
        <dbReference type="ARBA" id="ARBA00022741"/>
    </source>
</evidence>
<dbReference type="InterPro" id="IPR004443">
    <property type="entry name" value="YjeF_N_dom"/>
</dbReference>
<dbReference type="NCBIfam" id="TIGR00196">
    <property type="entry name" value="yjeF_cterm"/>
    <property type="match status" value="1"/>
</dbReference>
<dbReference type="EC" id="4.2.1.136" evidence="19"/>
<dbReference type="GO" id="GO:0005524">
    <property type="term" value="F:ATP binding"/>
    <property type="evidence" value="ECO:0007669"/>
    <property type="project" value="UniProtKB-UniRule"/>
</dbReference>
<feature type="binding site" evidence="17">
    <location>
        <position position="256"/>
    </location>
    <ligand>
        <name>(6S)-NADPHX</name>
        <dbReference type="ChEBI" id="CHEBI:64076"/>
    </ligand>
</feature>
<evidence type="ECO:0000256" key="16">
    <source>
        <dbReference type="ARBA" id="ARBA00049209"/>
    </source>
</evidence>
<dbReference type="InterPro" id="IPR017953">
    <property type="entry name" value="Carbohydrate_kinase_pred_CS"/>
</dbReference>
<feature type="binding site" evidence="18">
    <location>
        <begin position="130"/>
        <end position="136"/>
    </location>
    <ligand>
        <name>(6S)-NADPHX</name>
        <dbReference type="ChEBI" id="CHEBI:64076"/>
    </ligand>
</feature>
<evidence type="ECO:0000256" key="12">
    <source>
        <dbReference type="ARBA" id="ARBA00023239"/>
    </source>
</evidence>
<evidence type="ECO:0000256" key="15">
    <source>
        <dbReference type="ARBA" id="ARBA00048238"/>
    </source>
</evidence>
<accession>A0A9W6PXM7</accession>
<evidence type="ECO:0000256" key="10">
    <source>
        <dbReference type="ARBA" id="ARBA00023027"/>
    </source>
</evidence>
<feature type="binding site" evidence="17">
    <location>
        <position position="435"/>
    </location>
    <ligand>
        <name>AMP</name>
        <dbReference type="ChEBI" id="CHEBI:456215"/>
    </ligand>
</feature>
<dbReference type="PANTHER" id="PTHR12592">
    <property type="entry name" value="ATP-DEPENDENT (S)-NAD(P)H-HYDRATE DEHYDRATASE FAMILY MEMBER"/>
    <property type="match status" value="1"/>
</dbReference>
<dbReference type="CDD" id="cd01171">
    <property type="entry name" value="YXKO-related"/>
    <property type="match status" value="1"/>
</dbReference>
<dbReference type="HAMAP" id="MF_01966">
    <property type="entry name" value="NADHX_epimerase"/>
    <property type="match status" value="1"/>
</dbReference>
<dbReference type="NCBIfam" id="TIGR00197">
    <property type="entry name" value="yjeF_nterm"/>
    <property type="match status" value="1"/>
</dbReference>
<reference evidence="22" key="1">
    <citation type="submission" date="2023-02" db="EMBL/GenBank/DDBJ databases">
        <title>Actinomadura rubrobrunea NBRC 14622.</title>
        <authorList>
            <person name="Ichikawa N."/>
            <person name="Sato H."/>
            <person name="Tonouchi N."/>
        </authorList>
    </citation>
    <scope>NUCLEOTIDE SEQUENCE</scope>
    <source>
        <strain evidence="22">NBRC 14622</strain>
    </source>
</reference>
<evidence type="ECO:0000256" key="18">
    <source>
        <dbReference type="HAMAP-Rule" id="MF_01966"/>
    </source>
</evidence>
<dbReference type="GO" id="GO:0052855">
    <property type="term" value="F:ADP-dependent NAD(P)H-hydrate dehydratase activity"/>
    <property type="evidence" value="ECO:0007669"/>
    <property type="project" value="UniProtKB-UniRule"/>
</dbReference>
<comment type="cofactor">
    <cofactor evidence="18 19">
        <name>K(+)</name>
        <dbReference type="ChEBI" id="CHEBI:29103"/>
    </cofactor>
    <text evidence="18 19">Binds 1 potassium ion per subunit.</text>
</comment>
<dbReference type="GO" id="GO:0110051">
    <property type="term" value="P:metabolite repair"/>
    <property type="evidence" value="ECO:0007669"/>
    <property type="project" value="TreeGrafter"/>
</dbReference>
<comment type="similarity">
    <text evidence="18">Belongs to the NnrE/AIBP family.</text>
</comment>
<evidence type="ECO:0000256" key="17">
    <source>
        <dbReference type="HAMAP-Rule" id="MF_01965"/>
    </source>
</evidence>
<dbReference type="PROSITE" id="PS51383">
    <property type="entry name" value="YJEF_C_3"/>
    <property type="match status" value="1"/>
</dbReference>
<comment type="similarity">
    <text evidence="17">Belongs to the NnrD/CARKD family.</text>
</comment>
<keyword evidence="10 17" id="KW-0520">NAD</keyword>
<evidence type="ECO:0000256" key="1">
    <source>
        <dbReference type="ARBA" id="ARBA00000013"/>
    </source>
</evidence>
<dbReference type="InterPro" id="IPR029056">
    <property type="entry name" value="Ribokinase-like"/>
</dbReference>
<feature type="binding site" evidence="18">
    <location>
        <begin position="58"/>
        <end position="62"/>
    </location>
    <ligand>
        <name>(6S)-NADPHX</name>
        <dbReference type="ChEBI" id="CHEBI:64076"/>
    </ligand>
</feature>
<feature type="binding site" evidence="17">
    <location>
        <begin position="406"/>
        <end position="410"/>
    </location>
    <ligand>
        <name>AMP</name>
        <dbReference type="ChEBI" id="CHEBI:456215"/>
    </ligand>
</feature>
<feature type="binding site" evidence="17">
    <location>
        <position position="369"/>
    </location>
    <ligand>
        <name>(6S)-NADPHX</name>
        <dbReference type="ChEBI" id="CHEBI:64076"/>
    </ligand>
</feature>
<keyword evidence="5 18" id="KW-0479">Metal-binding</keyword>
<comment type="subunit">
    <text evidence="17">Homotetramer.</text>
</comment>
<dbReference type="AlphaFoldDB" id="A0A9W6PXM7"/>
<evidence type="ECO:0000259" key="21">
    <source>
        <dbReference type="PROSITE" id="PS51385"/>
    </source>
</evidence>
<dbReference type="SUPFAM" id="SSF64153">
    <property type="entry name" value="YjeF N-terminal domain-like"/>
    <property type="match status" value="1"/>
</dbReference>
<dbReference type="Proteomes" id="UP001165124">
    <property type="component" value="Unassembled WGS sequence"/>
</dbReference>
<feature type="domain" description="YjeF N-terminal" evidence="21">
    <location>
        <begin position="10"/>
        <end position="216"/>
    </location>
</feature>
<comment type="cofactor">
    <cofactor evidence="17">
        <name>Mg(2+)</name>
        <dbReference type="ChEBI" id="CHEBI:18420"/>
    </cofactor>
</comment>
<dbReference type="PROSITE" id="PS51385">
    <property type="entry name" value="YJEF_N"/>
    <property type="match status" value="1"/>
</dbReference>
<protein>
    <recommendedName>
        <fullName evidence="19">Bifunctional NAD(P)H-hydrate repair enzyme</fullName>
    </recommendedName>
    <alternativeName>
        <fullName evidence="19">Nicotinamide nucleotide repair protein</fullName>
    </alternativeName>
    <domain>
        <recommendedName>
            <fullName evidence="19">ADP-dependent (S)-NAD(P)H-hydrate dehydratase</fullName>
            <ecNumber evidence="19">4.2.1.136</ecNumber>
        </recommendedName>
        <alternativeName>
            <fullName evidence="19">ADP-dependent NAD(P)HX dehydratase</fullName>
        </alternativeName>
    </domain>
    <domain>
        <recommendedName>
            <fullName evidence="19">NAD(P)H-hydrate epimerase</fullName>
            <ecNumber evidence="19">5.1.99.6</ecNumber>
        </recommendedName>
    </domain>
</protein>
<evidence type="ECO:0000256" key="14">
    <source>
        <dbReference type="ARBA" id="ARBA00025153"/>
    </source>
</evidence>
<feature type="binding site" evidence="17">
    <location>
        <position position="320"/>
    </location>
    <ligand>
        <name>(6S)-NADPHX</name>
        <dbReference type="ChEBI" id="CHEBI:64076"/>
    </ligand>
</feature>
<keyword evidence="11 18" id="KW-0413">Isomerase</keyword>
<evidence type="ECO:0000256" key="4">
    <source>
        <dbReference type="ARBA" id="ARBA00009524"/>
    </source>
</evidence>
<feature type="domain" description="YjeF C-terminal" evidence="20">
    <location>
        <begin position="221"/>
        <end position="503"/>
    </location>
</feature>
<gene>
    <name evidence="17" type="primary">nnrD</name>
    <name evidence="18" type="synonym">nnrE</name>
    <name evidence="22" type="ORF">Arub01_39060</name>
</gene>
<dbReference type="PIRSF" id="PIRSF017184">
    <property type="entry name" value="Nnr"/>
    <property type="match status" value="1"/>
</dbReference>
<evidence type="ECO:0000256" key="9">
    <source>
        <dbReference type="ARBA" id="ARBA00022958"/>
    </source>
</evidence>
<dbReference type="Gene3D" id="3.40.1190.20">
    <property type="match status" value="1"/>
</dbReference>
<dbReference type="GO" id="GO:0052856">
    <property type="term" value="F:NAD(P)HX epimerase activity"/>
    <property type="evidence" value="ECO:0007669"/>
    <property type="project" value="UniProtKB-UniRule"/>
</dbReference>
<dbReference type="InterPro" id="IPR000631">
    <property type="entry name" value="CARKD"/>
</dbReference>
<evidence type="ECO:0000256" key="13">
    <source>
        <dbReference type="ARBA" id="ARBA00023268"/>
    </source>
</evidence>
<dbReference type="HAMAP" id="MF_01965">
    <property type="entry name" value="NADHX_dehydratase"/>
    <property type="match status" value="1"/>
</dbReference>
<evidence type="ECO:0000256" key="5">
    <source>
        <dbReference type="ARBA" id="ARBA00022723"/>
    </source>
</evidence>
<comment type="catalytic activity">
    <reaction evidence="15 17 19">
        <text>(6S)-NADHX + ADP = AMP + phosphate + NADH + H(+)</text>
        <dbReference type="Rhea" id="RHEA:32223"/>
        <dbReference type="ChEBI" id="CHEBI:15378"/>
        <dbReference type="ChEBI" id="CHEBI:43474"/>
        <dbReference type="ChEBI" id="CHEBI:57945"/>
        <dbReference type="ChEBI" id="CHEBI:64074"/>
        <dbReference type="ChEBI" id="CHEBI:456215"/>
        <dbReference type="ChEBI" id="CHEBI:456216"/>
        <dbReference type="EC" id="4.2.1.136"/>
    </reaction>
</comment>
<feature type="binding site" evidence="17">
    <location>
        <position position="436"/>
    </location>
    <ligand>
        <name>(6S)-NADPHX</name>
        <dbReference type="ChEBI" id="CHEBI:64076"/>
    </ligand>
</feature>
<dbReference type="PROSITE" id="PS01050">
    <property type="entry name" value="YJEF_C_2"/>
    <property type="match status" value="1"/>
</dbReference>
<feature type="binding site" evidence="18">
    <location>
        <position position="162"/>
    </location>
    <ligand>
        <name>K(+)</name>
        <dbReference type="ChEBI" id="CHEBI:29103"/>
    </ligand>
</feature>
<comment type="catalytic activity">
    <reaction evidence="1 18 19">
        <text>(6R)-NADHX = (6S)-NADHX</text>
        <dbReference type="Rhea" id="RHEA:32215"/>
        <dbReference type="ChEBI" id="CHEBI:64074"/>
        <dbReference type="ChEBI" id="CHEBI:64075"/>
        <dbReference type="EC" id="5.1.99.6"/>
    </reaction>
</comment>
<comment type="function">
    <text evidence="14 19">Bifunctional enzyme that catalyzes the epimerization of the S- and R-forms of NAD(P)HX and the dehydration of the S-form of NAD(P)HX at the expense of ADP, which is converted to AMP. This allows the repair of both epimers of NAD(P)HX, a damaged form of NAD(P)H that is a result of enzymatic or heat-dependent hydration.</text>
</comment>
<evidence type="ECO:0000256" key="2">
    <source>
        <dbReference type="ARBA" id="ARBA00000909"/>
    </source>
</evidence>
<evidence type="ECO:0000256" key="3">
    <source>
        <dbReference type="ARBA" id="ARBA00006001"/>
    </source>
</evidence>
<evidence type="ECO:0000256" key="7">
    <source>
        <dbReference type="ARBA" id="ARBA00022840"/>
    </source>
</evidence>
<dbReference type="GO" id="GO:0046872">
    <property type="term" value="F:metal ion binding"/>
    <property type="evidence" value="ECO:0007669"/>
    <property type="project" value="UniProtKB-UniRule"/>
</dbReference>
<feature type="binding site" evidence="18">
    <location>
        <position position="159"/>
    </location>
    <ligand>
        <name>(6S)-NADPHX</name>
        <dbReference type="ChEBI" id="CHEBI:64076"/>
    </ligand>
</feature>
<keyword evidence="6 17" id="KW-0547">Nucleotide-binding</keyword>
<evidence type="ECO:0000256" key="8">
    <source>
        <dbReference type="ARBA" id="ARBA00022857"/>
    </source>
</evidence>
<dbReference type="RefSeq" id="WP_067912275.1">
    <property type="nucleotide sequence ID" value="NZ_BSRZ01000010.1"/>
</dbReference>
<keyword evidence="9 18" id="KW-0630">Potassium</keyword>
<dbReference type="Gene3D" id="3.40.50.10260">
    <property type="entry name" value="YjeF N-terminal domain"/>
    <property type="match status" value="1"/>
</dbReference>
<dbReference type="PANTHER" id="PTHR12592:SF0">
    <property type="entry name" value="ATP-DEPENDENT (S)-NAD(P)H-HYDRATE DEHYDRATASE"/>
    <property type="match status" value="1"/>
</dbReference>
<dbReference type="Pfam" id="PF01256">
    <property type="entry name" value="Carb_kinase"/>
    <property type="match status" value="1"/>
</dbReference>
<keyword evidence="8 17" id="KW-0521">NADP</keyword>
<dbReference type="InterPro" id="IPR036652">
    <property type="entry name" value="YjeF_N_dom_sf"/>
</dbReference>
<dbReference type="EC" id="5.1.99.6" evidence="19"/>
<comment type="similarity">
    <text evidence="3 19">In the N-terminal section; belongs to the NnrE/AIBP family.</text>
</comment>
<comment type="similarity">
    <text evidence="4 19">In the C-terminal section; belongs to the NnrD/CARKD family.</text>
</comment>
<name>A0A9W6PXM7_9ACTN</name>
<dbReference type="InterPro" id="IPR030677">
    <property type="entry name" value="Nnr"/>
</dbReference>
<sequence>MRYAHEVGKVRAAERALMARLPEGALMQRAAAGLAAVCARMLPRVYGADVVLLIGSGDNGGDALYAGARLARRGARVTAVPAGSRIHAGGLAALRKAGGRVLDRPDDGTVSERAAAAIETADLIVDGLTGIGGTGALREPYATLAELASRATGAVVACDVPSGVDASSGRVDGAAVHADVTVTFGTYKPGLLIDPGASHCGVVEFVDIGLGPDLPDPDVVAAWPVDVQPPEPGPASDKYRRGVVGVLAGGEDFTGAAVLCTGGAVHGGAGMVRFASVEHPVELVRHRWPEAVTTVIEPGVGGAKALERVGRVQAWVAGPGLGTGAEAESLLEAVLATDLPVLVDADGLTVLARRRDLLRREAPTVLTPHAGELSRLLGVERELIEARRLEHVRRAAVELSATVLLKGSTTLVAEEDRPVRVNPTGSPRLATAGTGDVLSGLIGALLAGGMPALDAAAAGAYLHGLAARFASRGPAGAEAARSAEAPISAFDVIEGLPEAFRAVHEASVH</sequence>
<evidence type="ECO:0000313" key="23">
    <source>
        <dbReference type="Proteomes" id="UP001165124"/>
    </source>
</evidence>
<keyword evidence="13" id="KW-0511">Multifunctional enzyme</keyword>
<comment type="function">
    <text evidence="18">Catalyzes the epimerization of the S- and R-forms of NAD(P)HX, a damaged form of NAD(P)H that is a result of enzymatic or heat-dependent hydration. This is a prerequisite for the S-specific NAD(P)H-hydrate dehydratase to allow the repair of both epimers of NAD(P)HX.</text>
</comment>
<comment type="caution">
    <text evidence="22">The sequence shown here is derived from an EMBL/GenBank/DDBJ whole genome shotgun (WGS) entry which is preliminary data.</text>
</comment>
<dbReference type="Pfam" id="PF03853">
    <property type="entry name" value="YjeF_N"/>
    <property type="match status" value="1"/>
</dbReference>
<proteinExistence type="inferred from homology"/>
<dbReference type="EMBL" id="BSRZ01000010">
    <property type="protein sequence ID" value="GLW65662.1"/>
    <property type="molecule type" value="Genomic_DNA"/>
</dbReference>
<evidence type="ECO:0000256" key="19">
    <source>
        <dbReference type="PIRNR" id="PIRNR017184"/>
    </source>
</evidence>
<organism evidence="22 23">
    <name type="scientific">Actinomadura rubrobrunea</name>
    <dbReference type="NCBI Taxonomy" id="115335"/>
    <lineage>
        <taxon>Bacteria</taxon>
        <taxon>Bacillati</taxon>
        <taxon>Actinomycetota</taxon>
        <taxon>Actinomycetes</taxon>
        <taxon>Streptosporangiales</taxon>
        <taxon>Thermomonosporaceae</taxon>
        <taxon>Actinomadura</taxon>
    </lineage>
</organism>
<feature type="binding site" evidence="18">
    <location>
        <position position="141"/>
    </location>
    <ligand>
        <name>(6S)-NADPHX</name>
        <dbReference type="ChEBI" id="CHEBI:64076"/>
    </ligand>
</feature>
<keyword evidence="12 17" id="KW-0456">Lyase</keyword>
<dbReference type="SUPFAM" id="SSF53613">
    <property type="entry name" value="Ribokinase-like"/>
    <property type="match status" value="1"/>
</dbReference>
<evidence type="ECO:0000259" key="20">
    <source>
        <dbReference type="PROSITE" id="PS51383"/>
    </source>
</evidence>
<comment type="function">
    <text evidence="17">Catalyzes the dehydration of the S-form of NAD(P)HX at the expense of ADP, which is converted to AMP. Together with NAD(P)HX epimerase, which catalyzes the epimerization of the S- and R-forms, the enzyme allows the repair of both epimers of NAD(P)HX, a damaged form of NAD(P)H that is a result of enzymatic or heat-dependent hydration.</text>
</comment>